<accession>A0ABW5ZWM6</accession>
<proteinExistence type="predicted"/>
<evidence type="ECO:0008006" key="3">
    <source>
        <dbReference type="Google" id="ProtNLM"/>
    </source>
</evidence>
<organism evidence="1 2">
    <name type="scientific">Psychroserpens luteus</name>
    <dbReference type="NCBI Taxonomy" id="1434066"/>
    <lineage>
        <taxon>Bacteria</taxon>
        <taxon>Pseudomonadati</taxon>
        <taxon>Bacteroidota</taxon>
        <taxon>Flavobacteriia</taxon>
        <taxon>Flavobacteriales</taxon>
        <taxon>Flavobacteriaceae</taxon>
        <taxon>Psychroserpens</taxon>
    </lineage>
</organism>
<name>A0ABW5ZWM6_9FLAO</name>
<keyword evidence="2" id="KW-1185">Reference proteome</keyword>
<comment type="caution">
    <text evidence="1">The sequence shown here is derived from an EMBL/GenBank/DDBJ whole genome shotgun (WGS) entry which is preliminary data.</text>
</comment>
<sequence>MDIKDIENQLKIKNLQVALERDYKKKQKLRDDIQTLNFKKQIELIRDKIKRMTR</sequence>
<reference evidence="2" key="1">
    <citation type="journal article" date="2019" name="Int. J. Syst. Evol. Microbiol.">
        <title>The Global Catalogue of Microorganisms (GCM) 10K type strain sequencing project: providing services to taxonomists for standard genome sequencing and annotation.</title>
        <authorList>
            <consortium name="The Broad Institute Genomics Platform"/>
            <consortium name="The Broad Institute Genome Sequencing Center for Infectious Disease"/>
            <person name="Wu L."/>
            <person name="Ma J."/>
        </authorList>
    </citation>
    <scope>NUCLEOTIDE SEQUENCE [LARGE SCALE GENOMIC DNA]</scope>
    <source>
        <strain evidence="2">KCTC 32514</strain>
    </source>
</reference>
<evidence type="ECO:0000313" key="2">
    <source>
        <dbReference type="Proteomes" id="UP001597548"/>
    </source>
</evidence>
<evidence type="ECO:0000313" key="1">
    <source>
        <dbReference type="EMBL" id="MFD2916835.1"/>
    </source>
</evidence>
<dbReference type="RefSeq" id="WP_194506305.1">
    <property type="nucleotide sequence ID" value="NZ_JADILU010000001.1"/>
</dbReference>
<protein>
    <recommendedName>
        <fullName evidence="3">50S ribosomal protein L29</fullName>
    </recommendedName>
</protein>
<dbReference type="EMBL" id="JBHUOS010000010">
    <property type="protein sequence ID" value="MFD2916835.1"/>
    <property type="molecule type" value="Genomic_DNA"/>
</dbReference>
<gene>
    <name evidence="1" type="ORF">ACFS29_14365</name>
</gene>
<dbReference type="Proteomes" id="UP001597548">
    <property type="component" value="Unassembled WGS sequence"/>
</dbReference>